<dbReference type="InterPro" id="IPR036249">
    <property type="entry name" value="Thioredoxin-like_sf"/>
</dbReference>
<dbReference type="CDD" id="cd02947">
    <property type="entry name" value="TRX_family"/>
    <property type="match status" value="1"/>
</dbReference>
<dbReference type="InterPro" id="IPR013766">
    <property type="entry name" value="Thioredoxin_domain"/>
</dbReference>
<dbReference type="Proteomes" id="UP000199021">
    <property type="component" value="Unassembled WGS sequence"/>
</dbReference>
<protein>
    <submittedName>
        <fullName evidence="3">Thioredoxin</fullName>
    </submittedName>
</protein>
<keyword evidence="4" id="KW-1185">Reference proteome</keyword>
<evidence type="ECO:0000313" key="4">
    <source>
        <dbReference type="Proteomes" id="UP000199021"/>
    </source>
</evidence>
<feature type="signal peptide" evidence="1">
    <location>
        <begin position="1"/>
        <end position="18"/>
    </location>
</feature>
<dbReference type="Gene3D" id="3.40.30.10">
    <property type="entry name" value="Glutaredoxin"/>
    <property type="match status" value="1"/>
</dbReference>
<evidence type="ECO:0000313" key="3">
    <source>
        <dbReference type="EMBL" id="SEP88498.1"/>
    </source>
</evidence>
<dbReference type="RefSeq" id="WP_090165592.1">
    <property type="nucleotide sequence ID" value="NZ_FOFB01000003.1"/>
</dbReference>
<reference evidence="4" key="1">
    <citation type="submission" date="2016-10" db="EMBL/GenBank/DDBJ databases">
        <authorList>
            <person name="Varghese N."/>
            <person name="Submissions S."/>
        </authorList>
    </citation>
    <scope>NUCLEOTIDE SEQUENCE [LARGE SCALE GENOMIC DNA]</scope>
    <source>
        <strain evidence="4">DSM 24740</strain>
    </source>
</reference>
<feature type="domain" description="Thioredoxin" evidence="2">
    <location>
        <begin position="5"/>
        <end position="137"/>
    </location>
</feature>
<dbReference type="AlphaFoldDB" id="A0A1H9BJP7"/>
<dbReference type="PANTHER" id="PTHR43601:SF3">
    <property type="entry name" value="THIOREDOXIN, MITOCHONDRIAL"/>
    <property type="match status" value="1"/>
</dbReference>
<organism evidence="3 4">
    <name type="scientific">Neolewinella agarilytica</name>
    <dbReference type="NCBI Taxonomy" id="478744"/>
    <lineage>
        <taxon>Bacteria</taxon>
        <taxon>Pseudomonadati</taxon>
        <taxon>Bacteroidota</taxon>
        <taxon>Saprospiria</taxon>
        <taxon>Saprospirales</taxon>
        <taxon>Lewinellaceae</taxon>
        <taxon>Neolewinella</taxon>
    </lineage>
</organism>
<dbReference type="PROSITE" id="PS51352">
    <property type="entry name" value="THIOREDOXIN_2"/>
    <property type="match status" value="1"/>
</dbReference>
<dbReference type="STRING" id="478744.SAMN05444359_103135"/>
<dbReference type="InParanoid" id="A0A1H9BJP7"/>
<dbReference type="OrthoDB" id="120730at2"/>
<evidence type="ECO:0000259" key="2">
    <source>
        <dbReference type="PROSITE" id="PS51352"/>
    </source>
</evidence>
<accession>A0A1H9BJP7</accession>
<sequence length="388" mass="43527">MKYSFYLLLFLFTFSLSAQEKGGGMEFVEKPFEELLAQAKAEDKVIFIDAYTTWCGPCKMMAAKIFPDATVGTVYNERFINAKFDMEKGEGPALARRYNVVAYPTYLFVDGNGDIVHKGLGYIPQDKFLALADVAVSDNNLGALNARYKAGERSPEFVKMYAQTLTDVYEQERAGEVISVYLDSEKDWSSPEIMTMILDNPGEPGDKRMIYLVEHADAAIKTAGSASYMMTMQRSLITKYMRDAGVRALPPAEKMETVYTKWAAPIRGRLMAHYGMLHAEQSRDMDAYVPAALAYFNAYPSEDAYELDKAAWSIFENSEDMAALKVALTWAIKSVELEENYNSLDTLARLYDKVGNRAKAVETAKKAIVIAKEAGVPYEDTEELLKEK</sequence>
<dbReference type="GO" id="GO:0045454">
    <property type="term" value="P:cell redox homeostasis"/>
    <property type="evidence" value="ECO:0007669"/>
    <property type="project" value="TreeGrafter"/>
</dbReference>
<dbReference type="SUPFAM" id="SSF52833">
    <property type="entry name" value="Thioredoxin-like"/>
    <property type="match status" value="1"/>
</dbReference>
<keyword evidence="1" id="KW-0732">Signal</keyword>
<gene>
    <name evidence="3" type="ORF">SAMN05444359_103135</name>
</gene>
<dbReference type="EMBL" id="FOFB01000003">
    <property type="protein sequence ID" value="SEP88498.1"/>
    <property type="molecule type" value="Genomic_DNA"/>
</dbReference>
<feature type="chain" id="PRO_5011531478" evidence="1">
    <location>
        <begin position="19"/>
        <end position="388"/>
    </location>
</feature>
<dbReference type="PANTHER" id="PTHR43601">
    <property type="entry name" value="THIOREDOXIN, MITOCHONDRIAL"/>
    <property type="match status" value="1"/>
</dbReference>
<proteinExistence type="predicted"/>
<name>A0A1H9BJP7_9BACT</name>
<dbReference type="Pfam" id="PF00085">
    <property type="entry name" value="Thioredoxin"/>
    <property type="match status" value="1"/>
</dbReference>
<evidence type="ECO:0000256" key="1">
    <source>
        <dbReference type="SAM" id="SignalP"/>
    </source>
</evidence>